<dbReference type="KEGG" id="pmj:P9211_04701"/>
<dbReference type="GO" id="GO:0016787">
    <property type="term" value="F:hydrolase activity"/>
    <property type="evidence" value="ECO:0007669"/>
    <property type="project" value="UniProtKB-KW"/>
</dbReference>
<evidence type="ECO:0000256" key="6">
    <source>
        <dbReference type="ARBA" id="ARBA00023315"/>
    </source>
</evidence>
<dbReference type="GO" id="GO:0005737">
    <property type="term" value="C:cytoplasm"/>
    <property type="evidence" value="ECO:0007669"/>
    <property type="project" value="UniProtKB-SubCell"/>
</dbReference>
<dbReference type="EMBL" id="CP000878">
    <property type="protein sequence ID" value="ABX08401.1"/>
    <property type="molecule type" value="Genomic_DNA"/>
</dbReference>
<dbReference type="GO" id="GO:0005506">
    <property type="term" value="F:iron ion binding"/>
    <property type="evidence" value="ECO:0007669"/>
    <property type="project" value="UniProtKB-UniRule"/>
</dbReference>
<feature type="binding site" evidence="8">
    <location>
        <position position="125"/>
    </location>
    <ligand>
        <name>Fe cation</name>
        <dbReference type="ChEBI" id="CHEBI:24875"/>
    </ligand>
</feature>
<keyword evidence="10" id="KW-0378">Hydrolase</keyword>
<dbReference type="HOGENOM" id="CLU_023208_0_2_3"/>
<dbReference type="PANTHER" id="PTHR11735:SF6">
    <property type="entry name" value="TRNA N6-ADENOSINE THREONYLCARBAMOYLTRANSFERASE, MITOCHONDRIAL"/>
    <property type="match status" value="1"/>
</dbReference>
<evidence type="ECO:0000256" key="5">
    <source>
        <dbReference type="ARBA" id="ARBA00023004"/>
    </source>
</evidence>
<keyword evidence="5 8" id="KW-0408">Iron</keyword>
<keyword evidence="6 8" id="KW-0012">Acyltransferase</keyword>
<reference evidence="10 11" key="1">
    <citation type="journal article" date="2007" name="PLoS Genet.">
        <title>Patterns and implications of gene gain and loss in the evolution of Prochlorococcus.</title>
        <authorList>
            <person name="Kettler G.C."/>
            <person name="Martiny A.C."/>
            <person name="Huang K."/>
            <person name="Zucker J."/>
            <person name="Coleman M.L."/>
            <person name="Rodrigue S."/>
            <person name="Chen F."/>
            <person name="Lapidus A."/>
            <person name="Ferriera S."/>
            <person name="Johnson J."/>
            <person name="Steglich C."/>
            <person name="Church G.M."/>
            <person name="Richardson P."/>
            <person name="Chisholm S.W."/>
        </authorList>
    </citation>
    <scope>NUCLEOTIDE SEQUENCE [LARGE SCALE GENOMIC DNA]</scope>
    <source>
        <strain evidence="11">MIT 9211</strain>
    </source>
</reference>
<feature type="binding site" evidence="8">
    <location>
        <position position="194"/>
    </location>
    <ligand>
        <name>substrate</name>
    </ligand>
</feature>
<keyword evidence="1 8" id="KW-0963">Cytoplasm</keyword>
<dbReference type="PANTHER" id="PTHR11735">
    <property type="entry name" value="TRNA N6-ADENOSINE THREONYLCARBAMOYLTRANSFERASE"/>
    <property type="match status" value="1"/>
</dbReference>
<evidence type="ECO:0000256" key="3">
    <source>
        <dbReference type="ARBA" id="ARBA00022694"/>
    </source>
</evidence>
<feature type="binding site" evidence="8">
    <location>
        <position position="121"/>
    </location>
    <ligand>
        <name>Fe cation</name>
        <dbReference type="ChEBI" id="CHEBI:24875"/>
    </ligand>
</feature>
<dbReference type="InterPro" id="IPR017860">
    <property type="entry name" value="Peptidase_M22_CS"/>
</dbReference>
<gene>
    <name evidence="10" type="primary">qri7</name>
    <name evidence="8" type="synonym">tsaD</name>
    <name evidence="10" type="ordered locus">P9211_04701</name>
</gene>
<accession>A9BE91</accession>
<dbReference type="AlphaFoldDB" id="A9BE91"/>
<keyword evidence="11" id="KW-1185">Reference proteome</keyword>
<feature type="domain" description="Gcp-like" evidence="9">
    <location>
        <begin position="34"/>
        <end position="323"/>
    </location>
</feature>
<organism evidence="10 11">
    <name type="scientific">Prochlorococcus marinus (strain MIT 9211)</name>
    <dbReference type="NCBI Taxonomy" id="93059"/>
    <lineage>
        <taxon>Bacteria</taxon>
        <taxon>Bacillati</taxon>
        <taxon>Cyanobacteriota</taxon>
        <taxon>Cyanophyceae</taxon>
        <taxon>Synechococcales</taxon>
        <taxon>Prochlorococcaceae</taxon>
        <taxon>Prochlorococcus</taxon>
    </lineage>
</organism>
<evidence type="ECO:0000256" key="7">
    <source>
        <dbReference type="ARBA" id="ARBA00048117"/>
    </source>
</evidence>
<comment type="subcellular location">
    <subcellularLocation>
        <location evidence="8">Cytoplasm</location>
    </subcellularLocation>
</comment>
<dbReference type="SUPFAM" id="SSF53067">
    <property type="entry name" value="Actin-like ATPase domain"/>
    <property type="match status" value="2"/>
</dbReference>
<dbReference type="InterPro" id="IPR043129">
    <property type="entry name" value="ATPase_NBD"/>
</dbReference>
<evidence type="ECO:0000259" key="9">
    <source>
        <dbReference type="Pfam" id="PF00814"/>
    </source>
</evidence>
<sequence>MRYDQMMQTVLALETSCDETAVALVQFEGGKFRVIANCIASQADEHSKWGGVVPEIASRRHLELMPFLIKEALIEAKTGFESIDLIGATVAPGLTGALLIGSLTARSLAALHGIPFFGVHHLEGHLASVLLSDEVPTPPFLVLLVSGGHTELIRVNKNFDYQRLGRSHDDAAGEAFDKVARLLGLSYPGGPSIEKIAKGGDPRRFSFPKGRVSNPGGGYYPYDFSFSGLKTAVLRQVEKLKKSDIDLPLSDLAASFEQVVAEVLVERSLKCAEEQGIDSLVMVGGVAANHRLRELMMTSSKDISLKVYLASKSFCTDNAAMIGTAALLRLISGGSPSSMELGVCARLGLEEASRLYDDQPPF</sequence>
<dbReference type="EC" id="2.3.1.234" evidence="8"/>
<dbReference type="NCBIfam" id="TIGR03723">
    <property type="entry name" value="T6A_TsaD_YgjD"/>
    <property type="match status" value="1"/>
</dbReference>
<dbReference type="FunFam" id="3.30.420.40:FF:000040">
    <property type="entry name" value="tRNA N6-adenosine threonylcarbamoyltransferase"/>
    <property type="match status" value="1"/>
</dbReference>
<keyword evidence="2 8" id="KW-0808">Transferase</keyword>
<keyword evidence="3 8" id="KW-0819">tRNA processing</keyword>
<evidence type="ECO:0000256" key="2">
    <source>
        <dbReference type="ARBA" id="ARBA00022679"/>
    </source>
</evidence>
<dbReference type="InterPro" id="IPR017861">
    <property type="entry name" value="KAE1/TsaD"/>
</dbReference>
<evidence type="ECO:0000313" key="10">
    <source>
        <dbReference type="EMBL" id="ABX08401.1"/>
    </source>
</evidence>
<dbReference type="PRINTS" id="PR00789">
    <property type="entry name" value="OSIALOPTASE"/>
</dbReference>
<feature type="binding site" evidence="8">
    <location>
        <position position="289"/>
    </location>
    <ligand>
        <name>substrate</name>
    </ligand>
</feature>
<comment type="similarity">
    <text evidence="8">Belongs to the KAE1 / TsaD family.</text>
</comment>
<name>A9BE91_PROM4</name>
<evidence type="ECO:0000256" key="4">
    <source>
        <dbReference type="ARBA" id="ARBA00022723"/>
    </source>
</evidence>
<dbReference type="PROSITE" id="PS01016">
    <property type="entry name" value="GLYCOPROTEASE"/>
    <property type="match status" value="1"/>
</dbReference>
<dbReference type="FunFam" id="3.30.420.40:FF:000012">
    <property type="entry name" value="tRNA N6-adenosine threonylcarbamoyltransferase"/>
    <property type="match status" value="1"/>
</dbReference>
<dbReference type="GO" id="GO:0061711">
    <property type="term" value="F:tRNA N(6)-L-threonylcarbamoyladenine synthase activity"/>
    <property type="evidence" value="ECO:0007669"/>
    <property type="project" value="UniProtKB-EC"/>
</dbReference>
<dbReference type="InterPro" id="IPR022450">
    <property type="entry name" value="TsaD"/>
</dbReference>
<comment type="cofactor">
    <cofactor evidence="8">
        <name>Fe(2+)</name>
        <dbReference type="ChEBI" id="CHEBI:29033"/>
    </cofactor>
    <text evidence="8">Binds 1 Fe(2+) ion per subunit.</text>
</comment>
<dbReference type="STRING" id="93059.P9211_04701"/>
<evidence type="ECO:0000256" key="1">
    <source>
        <dbReference type="ARBA" id="ARBA00022490"/>
    </source>
</evidence>
<dbReference type="Proteomes" id="UP000000788">
    <property type="component" value="Chromosome"/>
</dbReference>
<protein>
    <recommendedName>
        <fullName evidence="8">tRNA N6-adenosine threonylcarbamoyltransferase</fullName>
        <ecNumber evidence="8">2.3.1.234</ecNumber>
    </recommendedName>
    <alternativeName>
        <fullName evidence="8">N6-L-threonylcarbamoyladenine synthase</fullName>
        <shortName evidence="8">t(6)A synthase</shortName>
    </alternativeName>
    <alternativeName>
        <fullName evidence="8">t(6)A37 threonylcarbamoyladenosine biosynthesis protein TsaD</fullName>
    </alternativeName>
    <alternativeName>
        <fullName evidence="8">tRNA threonylcarbamoyladenosine biosynthesis protein TsaD</fullName>
    </alternativeName>
</protein>
<proteinExistence type="inferred from homology"/>
<dbReference type="Pfam" id="PF00814">
    <property type="entry name" value="TsaD"/>
    <property type="match status" value="1"/>
</dbReference>
<dbReference type="eggNOG" id="COG0533">
    <property type="taxonomic scope" value="Bacteria"/>
</dbReference>
<feature type="binding site" evidence="8">
    <location>
        <position position="177"/>
    </location>
    <ligand>
        <name>substrate</name>
    </ligand>
</feature>
<dbReference type="InterPro" id="IPR000905">
    <property type="entry name" value="Gcp-like_dom"/>
</dbReference>
<dbReference type="NCBIfam" id="TIGR00329">
    <property type="entry name" value="gcp_kae1"/>
    <property type="match status" value="1"/>
</dbReference>
<evidence type="ECO:0000313" key="11">
    <source>
        <dbReference type="Proteomes" id="UP000000788"/>
    </source>
</evidence>
<dbReference type="HAMAP" id="MF_01445">
    <property type="entry name" value="TsaD"/>
    <property type="match status" value="1"/>
</dbReference>
<dbReference type="Gene3D" id="3.30.420.40">
    <property type="match status" value="2"/>
</dbReference>
<comment type="catalytic activity">
    <reaction evidence="7 8">
        <text>L-threonylcarbamoyladenylate + adenosine(37) in tRNA = N(6)-L-threonylcarbamoyladenosine(37) in tRNA + AMP + H(+)</text>
        <dbReference type="Rhea" id="RHEA:37059"/>
        <dbReference type="Rhea" id="RHEA-COMP:10162"/>
        <dbReference type="Rhea" id="RHEA-COMP:10163"/>
        <dbReference type="ChEBI" id="CHEBI:15378"/>
        <dbReference type="ChEBI" id="CHEBI:73682"/>
        <dbReference type="ChEBI" id="CHEBI:74411"/>
        <dbReference type="ChEBI" id="CHEBI:74418"/>
        <dbReference type="ChEBI" id="CHEBI:456215"/>
        <dbReference type="EC" id="2.3.1.234"/>
    </reaction>
</comment>
<dbReference type="GO" id="GO:0002949">
    <property type="term" value="P:tRNA threonylcarbamoyladenosine modification"/>
    <property type="evidence" value="ECO:0007669"/>
    <property type="project" value="UniProtKB-UniRule"/>
</dbReference>
<feature type="binding site" evidence="8">
    <location>
        <position position="190"/>
    </location>
    <ligand>
        <name>substrate</name>
    </ligand>
</feature>
<evidence type="ECO:0000256" key="8">
    <source>
        <dbReference type="HAMAP-Rule" id="MF_01445"/>
    </source>
</evidence>
<comment type="function">
    <text evidence="8">Required for the formation of a threonylcarbamoyl group on adenosine at position 37 (t(6)A37) in tRNAs that read codons beginning with adenine. Is involved in the transfer of the threonylcarbamoyl moiety of threonylcarbamoyl-AMP (TC-AMP) to the N6 group of A37, together with TsaE and TsaB. TsaD likely plays a direct catalytic role in this reaction.</text>
</comment>
<dbReference type="CDD" id="cd24133">
    <property type="entry name" value="ASKHA_NBD_TsaD_bac"/>
    <property type="match status" value="1"/>
</dbReference>
<feature type="binding site" evidence="8">
    <location>
        <position position="317"/>
    </location>
    <ligand>
        <name>Fe cation</name>
        <dbReference type="ChEBI" id="CHEBI:24875"/>
    </ligand>
</feature>
<feature type="binding site" evidence="8">
    <location>
        <begin position="144"/>
        <end position="148"/>
    </location>
    <ligand>
        <name>substrate</name>
    </ligand>
</feature>
<keyword evidence="4 8" id="KW-0479">Metal-binding</keyword>